<sequence>MFAAATRSRRVLFSPPSRRLGTSRLTPRLGQPRPSPLLLGQPRIAPPLLARPVARLLQSSSPLASVVPGYWTGLEPPRCPGFEAETQTLSSLRTPDLRQRGPALREALEHYFENGWTLTEVLFSSLSDEAAFYRPPAHGLRHAMIFYYGHPAALAINKLRVAGAIGDGVEPRFEVLFETGVDEMSWDDLDTPQTEWPPLCDVTEYRRACREARTHTGPRTLNAAGLLPLDPLARDAPTDANAVVWALGMICEHERIHLETSTTLIRELPLESVTRPQHWPFDHASAWQRSAGEAVVEAPQLRRPRTHATYSWDNEYGRRTIGVEAFAFFWEPVGQFLAFVRAGGYASPELWTEEGWAWRSFRNTKWPHFWGLHQYKLRLPFAETAQLPAALPAEVNKHEACARDAARDEALDDAAAADAPGLRARGLNLGLAFGSPSDVSGGAQGALPFASLAGNCWEYCEDWFAALPGFKVSPLYEDFSTPCFDGQHALIVGGSFAATGNEASVFSRFHFRPHFHNLVGFRAVR</sequence>
<dbReference type="Gene3D" id="3.90.1580.10">
    <property type="entry name" value="paralog of FGE (formylglycine-generating enzyme)"/>
    <property type="match status" value="1"/>
</dbReference>
<reference evidence="3" key="2">
    <citation type="submission" date="2024-10" db="UniProtKB">
        <authorList>
            <consortium name="EnsemblProtists"/>
        </authorList>
    </citation>
    <scope>IDENTIFICATION</scope>
</reference>
<proteinExistence type="predicted"/>
<dbReference type="AlphaFoldDB" id="A0A0D3JRI8"/>
<dbReference type="InterPro" id="IPR051043">
    <property type="entry name" value="Sulfatase_Mod_Factor_Kinase"/>
</dbReference>
<dbReference type="PaxDb" id="2903-EOD26123"/>
<organism evidence="3 4">
    <name type="scientific">Emiliania huxleyi (strain CCMP1516)</name>
    <dbReference type="NCBI Taxonomy" id="280463"/>
    <lineage>
        <taxon>Eukaryota</taxon>
        <taxon>Haptista</taxon>
        <taxon>Haptophyta</taxon>
        <taxon>Prymnesiophyceae</taxon>
        <taxon>Isochrysidales</taxon>
        <taxon>Noelaerhabdaceae</taxon>
        <taxon>Emiliania</taxon>
    </lineage>
</organism>
<dbReference type="InterPro" id="IPR042095">
    <property type="entry name" value="SUMF_sf"/>
</dbReference>
<feature type="domain" description="Sulfatase-modifying factor enzyme-like" evidence="2">
    <location>
        <begin position="309"/>
        <end position="525"/>
    </location>
</feature>
<name>A0A0D3JRI8_EMIH1</name>
<evidence type="ECO:0000313" key="4">
    <source>
        <dbReference type="Proteomes" id="UP000013827"/>
    </source>
</evidence>
<evidence type="ECO:0000259" key="2">
    <source>
        <dbReference type="Pfam" id="PF03781"/>
    </source>
</evidence>
<dbReference type="RefSeq" id="XP_005778552.1">
    <property type="nucleotide sequence ID" value="XM_005778495.1"/>
</dbReference>
<dbReference type="KEGG" id="ehx:EMIHUDRAFT_73662"/>
<dbReference type="SUPFAM" id="SSF56436">
    <property type="entry name" value="C-type lectin-like"/>
    <property type="match status" value="1"/>
</dbReference>
<dbReference type="PANTHER" id="PTHR23150">
    <property type="entry name" value="SULFATASE MODIFYING FACTOR 1, 2"/>
    <property type="match status" value="1"/>
</dbReference>
<keyword evidence="4" id="KW-1185">Reference proteome</keyword>
<dbReference type="GeneID" id="17271676"/>
<feature type="region of interest" description="Disordered" evidence="1">
    <location>
        <begin position="1"/>
        <end position="37"/>
    </location>
</feature>
<protein>
    <recommendedName>
        <fullName evidence="2">Sulfatase-modifying factor enzyme-like domain-containing protein</fullName>
    </recommendedName>
</protein>
<reference evidence="4" key="1">
    <citation type="journal article" date="2013" name="Nature">
        <title>Pan genome of the phytoplankton Emiliania underpins its global distribution.</title>
        <authorList>
            <person name="Read B.A."/>
            <person name="Kegel J."/>
            <person name="Klute M.J."/>
            <person name="Kuo A."/>
            <person name="Lefebvre S.C."/>
            <person name="Maumus F."/>
            <person name="Mayer C."/>
            <person name="Miller J."/>
            <person name="Monier A."/>
            <person name="Salamov A."/>
            <person name="Young J."/>
            <person name="Aguilar M."/>
            <person name="Claverie J.M."/>
            <person name="Frickenhaus S."/>
            <person name="Gonzalez K."/>
            <person name="Herman E.K."/>
            <person name="Lin Y.C."/>
            <person name="Napier J."/>
            <person name="Ogata H."/>
            <person name="Sarno A.F."/>
            <person name="Shmutz J."/>
            <person name="Schroeder D."/>
            <person name="de Vargas C."/>
            <person name="Verret F."/>
            <person name="von Dassow P."/>
            <person name="Valentin K."/>
            <person name="Van de Peer Y."/>
            <person name="Wheeler G."/>
            <person name="Dacks J.B."/>
            <person name="Delwiche C.F."/>
            <person name="Dyhrman S.T."/>
            <person name="Glockner G."/>
            <person name="John U."/>
            <person name="Richards T."/>
            <person name="Worden A.Z."/>
            <person name="Zhang X."/>
            <person name="Grigoriev I.V."/>
            <person name="Allen A.E."/>
            <person name="Bidle K."/>
            <person name="Borodovsky M."/>
            <person name="Bowler C."/>
            <person name="Brownlee C."/>
            <person name="Cock J.M."/>
            <person name="Elias M."/>
            <person name="Gladyshev V.N."/>
            <person name="Groth M."/>
            <person name="Guda C."/>
            <person name="Hadaegh A."/>
            <person name="Iglesias-Rodriguez M.D."/>
            <person name="Jenkins J."/>
            <person name="Jones B.M."/>
            <person name="Lawson T."/>
            <person name="Leese F."/>
            <person name="Lindquist E."/>
            <person name="Lobanov A."/>
            <person name="Lomsadze A."/>
            <person name="Malik S.B."/>
            <person name="Marsh M.E."/>
            <person name="Mackinder L."/>
            <person name="Mock T."/>
            <person name="Mueller-Roeber B."/>
            <person name="Pagarete A."/>
            <person name="Parker M."/>
            <person name="Probert I."/>
            <person name="Quesneville H."/>
            <person name="Raines C."/>
            <person name="Rensing S.A."/>
            <person name="Riano-Pachon D.M."/>
            <person name="Richier S."/>
            <person name="Rokitta S."/>
            <person name="Shiraiwa Y."/>
            <person name="Soanes D.M."/>
            <person name="van der Giezen M."/>
            <person name="Wahlund T.M."/>
            <person name="Williams B."/>
            <person name="Wilson W."/>
            <person name="Wolfe G."/>
            <person name="Wurch L.L."/>
        </authorList>
    </citation>
    <scope>NUCLEOTIDE SEQUENCE</scope>
</reference>
<dbReference type="OMA" id="EHDGFHI"/>
<dbReference type="HOGENOM" id="CLU_012431_9_1_1"/>
<evidence type="ECO:0000313" key="3">
    <source>
        <dbReference type="EnsemblProtists" id="EOD26123"/>
    </source>
</evidence>
<accession>A0A0D3JRI8</accession>
<dbReference type="GO" id="GO:0120147">
    <property type="term" value="F:formylglycine-generating oxidase activity"/>
    <property type="evidence" value="ECO:0007669"/>
    <property type="project" value="TreeGrafter"/>
</dbReference>
<dbReference type="InterPro" id="IPR016187">
    <property type="entry name" value="CTDL_fold"/>
</dbReference>
<dbReference type="Proteomes" id="UP000013827">
    <property type="component" value="Unassembled WGS sequence"/>
</dbReference>
<dbReference type="EnsemblProtists" id="EOD26123">
    <property type="protein sequence ID" value="EOD26123"/>
    <property type="gene ID" value="EMIHUDRAFT_73662"/>
</dbReference>
<dbReference type="InterPro" id="IPR005532">
    <property type="entry name" value="SUMF_dom"/>
</dbReference>
<dbReference type="PANTHER" id="PTHR23150:SF26">
    <property type="entry name" value="GENERIC METHYLTRANSFERASE"/>
    <property type="match status" value="1"/>
</dbReference>
<evidence type="ECO:0000256" key="1">
    <source>
        <dbReference type="SAM" id="MobiDB-lite"/>
    </source>
</evidence>
<dbReference type="Pfam" id="PF03781">
    <property type="entry name" value="FGE-sulfatase"/>
    <property type="match status" value="1"/>
</dbReference>